<protein>
    <submittedName>
        <fullName evidence="2">Uncharacterized protein</fullName>
    </submittedName>
</protein>
<dbReference type="EMBL" id="PJQM01001013">
    <property type="protein sequence ID" value="RCI03454.1"/>
    <property type="molecule type" value="Genomic_DNA"/>
</dbReference>
<evidence type="ECO:0000313" key="3">
    <source>
        <dbReference type="Proteomes" id="UP000253551"/>
    </source>
</evidence>
<keyword evidence="3" id="KW-1185">Reference proteome</keyword>
<name>A0A367KMJ5_RHIST</name>
<dbReference type="AlphaFoldDB" id="A0A367KMJ5"/>
<sequence length="108" mass="12355">MLANKSPLRKFKLFHHSKKSKVDPVKESISLEDLASLVRRLSVQIEDLETKSQTEQENKKALNHTIIDPWASCVPQNYAGLLQRLEDVDMLQKCPNECCANIGTDFMR</sequence>
<dbReference type="Proteomes" id="UP000253551">
    <property type="component" value="Unassembled WGS sequence"/>
</dbReference>
<evidence type="ECO:0000313" key="2">
    <source>
        <dbReference type="EMBL" id="RCI03454.1"/>
    </source>
</evidence>
<reference evidence="2 3" key="1">
    <citation type="journal article" date="2018" name="G3 (Bethesda)">
        <title>Phylogenetic and Phylogenomic Definition of Rhizopus Species.</title>
        <authorList>
            <person name="Gryganskyi A.P."/>
            <person name="Golan J."/>
            <person name="Dolatabadi S."/>
            <person name="Mondo S."/>
            <person name="Robb S."/>
            <person name="Idnurm A."/>
            <person name="Muszewska A."/>
            <person name="Steczkiewicz K."/>
            <person name="Masonjones S."/>
            <person name="Liao H.L."/>
            <person name="Gajdeczka M.T."/>
            <person name="Anike F."/>
            <person name="Vuek A."/>
            <person name="Anishchenko I.M."/>
            <person name="Voigt K."/>
            <person name="de Hoog G.S."/>
            <person name="Smith M.E."/>
            <person name="Heitman J."/>
            <person name="Vilgalys R."/>
            <person name="Stajich J.E."/>
        </authorList>
    </citation>
    <scope>NUCLEOTIDE SEQUENCE [LARGE SCALE GENOMIC DNA]</scope>
    <source>
        <strain evidence="2 3">LSU 92-RS-03</strain>
    </source>
</reference>
<organism evidence="2 3">
    <name type="scientific">Rhizopus stolonifer</name>
    <name type="common">Rhizopus nigricans</name>
    <dbReference type="NCBI Taxonomy" id="4846"/>
    <lineage>
        <taxon>Eukaryota</taxon>
        <taxon>Fungi</taxon>
        <taxon>Fungi incertae sedis</taxon>
        <taxon>Mucoromycota</taxon>
        <taxon>Mucoromycotina</taxon>
        <taxon>Mucoromycetes</taxon>
        <taxon>Mucorales</taxon>
        <taxon>Mucorineae</taxon>
        <taxon>Rhizopodaceae</taxon>
        <taxon>Rhizopus</taxon>
    </lineage>
</organism>
<evidence type="ECO:0000256" key="1">
    <source>
        <dbReference type="SAM" id="Coils"/>
    </source>
</evidence>
<dbReference type="OrthoDB" id="2272201at2759"/>
<comment type="caution">
    <text evidence="2">The sequence shown here is derived from an EMBL/GenBank/DDBJ whole genome shotgun (WGS) entry which is preliminary data.</text>
</comment>
<proteinExistence type="predicted"/>
<feature type="coiled-coil region" evidence="1">
    <location>
        <begin position="31"/>
        <end position="65"/>
    </location>
</feature>
<keyword evidence="1" id="KW-0175">Coiled coil</keyword>
<gene>
    <name evidence="2" type="ORF">CU098_012822</name>
</gene>
<accession>A0A367KMJ5</accession>